<dbReference type="AlphaFoldDB" id="A0A4Y2BA39"/>
<reference evidence="1 2" key="1">
    <citation type="journal article" date="2019" name="Sci. Rep.">
        <title>Orb-weaving spider Araneus ventricosus genome elucidates the spidroin gene catalogue.</title>
        <authorList>
            <person name="Kono N."/>
            <person name="Nakamura H."/>
            <person name="Ohtoshi R."/>
            <person name="Moran D.A.P."/>
            <person name="Shinohara A."/>
            <person name="Yoshida Y."/>
            <person name="Fujiwara M."/>
            <person name="Mori M."/>
            <person name="Tomita M."/>
            <person name="Arakawa K."/>
        </authorList>
    </citation>
    <scope>NUCLEOTIDE SEQUENCE [LARGE SCALE GENOMIC DNA]</scope>
</reference>
<accession>A0A4Y2BA39</accession>
<gene>
    <name evidence="1" type="ORF">AVEN_117749_1</name>
</gene>
<dbReference type="EMBL" id="BGPR01000058">
    <property type="protein sequence ID" value="GBL88146.1"/>
    <property type="molecule type" value="Genomic_DNA"/>
</dbReference>
<comment type="caution">
    <text evidence="1">The sequence shown here is derived from an EMBL/GenBank/DDBJ whole genome shotgun (WGS) entry which is preliminary data.</text>
</comment>
<protein>
    <submittedName>
        <fullName evidence="1">Uncharacterized protein</fullName>
    </submittedName>
</protein>
<evidence type="ECO:0000313" key="1">
    <source>
        <dbReference type="EMBL" id="GBL88146.1"/>
    </source>
</evidence>
<keyword evidence="2" id="KW-1185">Reference proteome</keyword>
<dbReference type="InterPro" id="IPR036397">
    <property type="entry name" value="RNaseH_sf"/>
</dbReference>
<dbReference type="Gene3D" id="3.30.420.10">
    <property type="entry name" value="Ribonuclease H-like superfamily/Ribonuclease H"/>
    <property type="match status" value="1"/>
</dbReference>
<sequence>MRDLCRLGVNVHGHSTSFYVRTDGESSLQLMKLAFIYLIQMLNLKFNILAVTRTGEPCLRQPLCLIPKEMVWMGISANGVTKPRFLKPGAKINSEYYMQKILKPFLKNDYCRLYPNGDTVFHQDSAPSQASRATQKFLTDKEAQFLRPQQWMPNNPDAAPCDYFLWGRLQNKLNKRGVSTLRGPSKGY</sequence>
<name>A0A4Y2BA39_ARAVE</name>
<evidence type="ECO:0000313" key="2">
    <source>
        <dbReference type="Proteomes" id="UP000499080"/>
    </source>
</evidence>
<dbReference type="Proteomes" id="UP000499080">
    <property type="component" value="Unassembled WGS sequence"/>
</dbReference>
<dbReference type="GO" id="GO:0003676">
    <property type="term" value="F:nucleic acid binding"/>
    <property type="evidence" value="ECO:0007669"/>
    <property type="project" value="InterPro"/>
</dbReference>
<organism evidence="1 2">
    <name type="scientific">Araneus ventricosus</name>
    <name type="common">Orbweaver spider</name>
    <name type="synonym">Epeira ventricosa</name>
    <dbReference type="NCBI Taxonomy" id="182803"/>
    <lineage>
        <taxon>Eukaryota</taxon>
        <taxon>Metazoa</taxon>
        <taxon>Ecdysozoa</taxon>
        <taxon>Arthropoda</taxon>
        <taxon>Chelicerata</taxon>
        <taxon>Arachnida</taxon>
        <taxon>Araneae</taxon>
        <taxon>Araneomorphae</taxon>
        <taxon>Entelegynae</taxon>
        <taxon>Araneoidea</taxon>
        <taxon>Araneidae</taxon>
        <taxon>Araneus</taxon>
    </lineage>
</organism>
<proteinExistence type="predicted"/>